<gene>
    <name evidence="3" type="ORF">SGQ83_03125</name>
</gene>
<dbReference type="Gene3D" id="3.40.390.10">
    <property type="entry name" value="Collagenase (Catalytic Domain)"/>
    <property type="match status" value="1"/>
</dbReference>
<comment type="caution">
    <text evidence="3">The sequence shown here is derived from an EMBL/GenBank/DDBJ whole genome shotgun (WGS) entry which is preliminary data.</text>
</comment>
<dbReference type="Proteomes" id="UP001273350">
    <property type="component" value="Unassembled WGS sequence"/>
</dbReference>
<feature type="domain" description="Secretion system C-terminal sorting" evidence="2">
    <location>
        <begin position="659"/>
        <end position="725"/>
    </location>
</feature>
<proteinExistence type="predicted"/>
<dbReference type="InterPro" id="IPR024079">
    <property type="entry name" value="MetalloPept_cat_dom_sf"/>
</dbReference>
<dbReference type="Gene3D" id="2.60.120.380">
    <property type="match status" value="1"/>
</dbReference>
<sequence>MRKNYHFLLILLVMFFFNNVAISQTSLGTCTSFMNSLKKEFIVSKGKRDVKSVLLQTVDSKKFNGKINYKESTPSSEFLIGEIKDISESSFYIKVIGQSLEGHIILRKTKEAYKYSSDTHGNAYVSKVDINSLICVEYSKLPQKKTTTTKYNVAELSANIFSLESLPGGKGCVLLDFDGYNMLAGNYWNEGKAINAAPAGLRSAYIMELFEIVAEDFRPFNLNITTNEAVFNKYPKSKRMRIVLTTTKTASPKAGGVAYMGSFGWDNDVPAWCFNLNNGKDAGDTCSHEIGHTFGLEHDGRTLPTEEYFYGLDNTSWAPIMGFSYYRPVAQWSKGEYNSANNKESDVDVISGREYGVGYRMDDYGNDVSSALSLTHDDTGLIIKKEGVIEKESDRDFFAFTTKGGNVIINANAINGSGKGNLHVAITLHNSTGAEIEKFWNPNPYSLNASMSIDLPAGKYFISVSGIGAGDILYGGYSAYGSVGGYSISGFISISDTPVSDIFISGVQTNVSCYGEADGVVRASVVGGSGNYTYAWTPFGGTTATASDLKAGIYSLIVKDDKGGSKTRTFNITEPPALNSNVTVGTEVLIADQSGATYQWYECPISSIDGETGQFFEPKIDGSYKVVMTLNGCTVSSDCINFNNLSTVSFDKAVKFMLHPNPSNKIITIKSDHDADLNLINSLGGIIKTFKVVAEVDKIVNVENLANGIYFICEIREGKLITHKFVKN</sequence>
<keyword evidence="4" id="KW-1185">Reference proteome</keyword>
<dbReference type="EMBL" id="JAWXVI010000002">
    <property type="protein sequence ID" value="MDX6188329.1"/>
    <property type="molecule type" value="Genomic_DNA"/>
</dbReference>
<dbReference type="InterPro" id="IPR026444">
    <property type="entry name" value="Secre_tail"/>
</dbReference>
<dbReference type="Pfam" id="PF13582">
    <property type="entry name" value="Reprolysin_3"/>
    <property type="match status" value="1"/>
</dbReference>
<evidence type="ECO:0000313" key="4">
    <source>
        <dbReference type="Proteomes" id="UP001273350"/>
    </source>
</evidence>
<evidence type="ECO:0000259" key="2">
    <source>
        <dbReference type="Pfam" id="PF18962"/>
    </source>
</evidence>
<reference evidence="3 4" key="1">
    <citation type="submission" date="2023-11" db="EMBL/GenBank/DDBJ databases">
        <title>Unpublished Manusciprt.</title>
        <authorList>
            <person name="Saticioglu I.B."/>
            <person name="Ay H."/>
            <person name="Ajmi N."/>
            <person name="Altun S."/>
            <person name="Duman M."/>
        </authorList>
    </citation>
    <scope>NUCLEOTIDE SEQUENCE [LARGE SCALE GENOMIC DNA]</scope>
    <source>
        <strain evidence="3 4">Fl-318</strain>
    </source>
</reference>
<dbReference type="Pfam" id="PF18962">
    <property type="entry name" value="Por_Secre_tail"/>
    <property type="match status" value="1"/>
</dbReference>
<dbReference type="InterPro" id="IPR025667">
    <property type="entry name" value="SprB_repeat"/>
</dbReference>
<dbReference type="RefSeq" id="WP_230001345.1">
    <property type="nucleotide sequence ID" value="NZ_CP087134.1"/>
</dbReference>
<dbReference type="Pfam" id="PF13573">
    <property type="entry name" value="SprB"/>
    <property type="match status" value="1"/>
</dbReference>
<organism evidence="3 4">
    <name type="scientific">Flavobacterium cupriresistens</name>
    <dbReference type="NCBI Taxonomy" id="2893885"/>
    <lineage>
        <taxon>Bacteria</taxon>
        <taxon>Pseudomonadati</taxon>
        <taxon>Bacteroidota</taxon>
        <taxon>Flavobacteriia</taxon>
        <taxon>Flavobacteriales</taxon>
        <taxon>Flavobacteriaceae</taxon>
        <taxon>Flavobacterium</taxon>
    </lineage>
</organism>
<name>A0ABU4R6W0_9FLAO</name>
<evidence type="ECO:0000313" key="3">
    <source>
        <dbReference type="EMBL" id="MDX6188329.1"/>
    </source>
</evidence>
<accession>A0ABU4R6W0</accession>
<protein>
    <submittedName>
        <fullName evidence="3">T9SS type A sorting domain-containing protein</fullName>
    </submittedName>
</protein>
<dbReference type="SUPFAM" id="SSF55486">
    <property type="entry name" value="Metalloproteases ('zincins'), catalytic domain"/>
    <property type="match status" value="1"/>
</dbReference>
<keyword evidence="1" id="KW-0732">Signal</keyword>
<dbReference type="NCBIfam" id="TIGR04183">
    <property type="entry name" value="Por_Secre_tail"/>
    <property type="match status" value="1"/>
</dbReference>
<evidence type="ECO:0000256" key="1">
    <source>
        <dbReference type="ARBA" id="ARBA00022729"/>
    </source>
</evidence>